<dbReference type="Proteomes" id="UP000018781">
    <property type="component" value="Chromosome"/>
</dbReference>
<evidence type="ECO:0000313" key="3">
    <source>
        <dbReference type="Proteomes" id="UP000018781"/>
    </source>
</evidence>
<dbReference type="AlphaFoldDB" id="V9XN06"/>
<proteinExistence type="predicted"/>
<feature type="region of interest" description="Disordered" evidence="1">
    <location>
        <begin position="1"/>
        <end position="21"/>
    </location>
</feature>
<dbReference type="HOGENOM" id="CLU_2685441_0_0_11"/>
<protein>
    <submittedName>
        <fullName evidence="2">Uncharacterized protein</fullName>
    </submittedName>
</protein>
<dbReference type="EMBL" id="CP006996">
    <property type="protein sequence ID" value="AHD23768.1"/>
    <property type="molecule type" value="Genomic_DNA"/>
</dbReference>
<sequence>MTGVVQFRERDDTPKEQASSGRIASTIKDLGLKAAMAGLRVEALRPGSVGFPRGGRNPSNTATEDLSRTEQPMA</sequence>
<feature type="region of interest" description="Disordered" evidence="1">
    <location>
        <begin position="46"/>
        <end position="74"/>
    </location>
</feature>
<dbReference type="KEGG" id="rpy:Y013_13265"/>
<accession>V9XN06</accession>
<organism evidence="2 3">
    <name type="scientific">Rhodococcus pyridinivorans SB3094</name>
    <dbReference type="NCBI Taxonomy" id="1435356"/>
    <lineage>
        <taxon>Bacteria</taxon>
        <taxon>Bacillati</taxon>
        <taxon>Actinomycetota</taxon>
        <taxon>Actinomycetes</taxon>
        <taxon>Mycobacteriales</taxon>
        <taxon>Nocardiaceae</taxon>
        <taxon>Rhodococcus</taxon>
    </lineage>
</organism>
<evidence type="ECO:0000313" key="2">
    <source>
        <dbReference type="EMBL" id="AHD23768.1"/>
    </source>
</evidence>
<gene>
    <name evidence="2" type="ORF">Y013_13265</name>
</gene>
<reference evidence="2 3" key="1">
    <citation type="journal article" date="2014" name="Genome Announc.">
        <title>Complete Genome of Rhodococcus pyridinivorans SB3094, a Methyl-Ethyl-Ketone-Degrading Bacterium Used for Bioaugmentation.</title>
        <authorList>
            <person name="Dueholm M.S."/>
            <person name="Albertsen M."/>
            <person name="D'Imperio S."/>
            <person name="Tale V.P."/>
            <person name="Lewis D."/>
            <person name="Nielsen P.H."/>
            <person name="Nielsen J.L."/>
        </authorList>
    </citation>
    <scope>NUCLEOTIDE SEQUENCE [LARGE SCALE GENOMIC DNA]</scope>
    <source>
        <strain evidence="2 3">SB3094</strain>
    </source>
</reference>
<evidence type="ECO:0000256" key="1">
    <source>
        <dbReference type="SAM" id="MobiDB-lite"/>
    </source>
</evidence>
<dbReference type="PATRIC" id="fig|1435356.3.peg.2674"/>
<name>V9XN06_9NOCA</name>
<dbReference type="RefSeq" id="WP_024102312.1">
    <property type="nucleotide sequence ID" value="NC_023150.1"/>
</dbReference>
<dbReference type="GeneID" id="29936556"/>